<comment type="caution">
    <text evidence="3">The sequence shown here is derived from an EMBL/GenBank/DDBJ whole genome shotgun (WGS) entry which is preliminary data.</text>
</comment>
<dbReference type="EMBL" id="JBHTLI010000003">
    <property type="protein sequence ID" value="MFD1096675.1"/>
    <property type="molecule type" value="Genomic_DNA"/>
</dbReference>
<feature type="domain" description="Nudix hydrolase" evidence="2">
    <location>
        <begin position="67"/>
        <end position="199"/>
    </location>
</feature>
<dbReference type="PANTHER" id="PTHR43736:SF1">
    <property type="entry name" value="DIHYDRONEOPTERIN TRIPHOSPHATE DIPHOSPHATASE"/>
    <property type="match status" value="1"/>
</dbReference>
<dbReference type="InterPro" id="IPR020476">
    <property type="entry name" value="Nudix_hydrolase"/>
</dbReference>
<gene>
    <name evidence="3" type="ORF">ACFQ3Q_13010</name>
</gene>
<accession>A0ABW3NUL6</accession>
<keyword evidence="1 3" id="KW-0378">Hydrolase</keyword>
<evidence type="ECO:0000313" key="4">
    <source>
        <dbReference type="Proteomes" id="UP001597131"/>
    </source>
</evidence>
<organism evidence="3 4">
    <name type="scientific">Salegentibacter chungangensis</name>
    <dbReference type="NCBI Taxonomy" id="1335724"/>
    <lineage>
        <taxon>Bacteria</taxon>
        <taxon>Pseudomonadati</taxon>
        <taxon>Bacteroidota</taxon>
        <taxon>Flavobacteriia</taxon>
        <taxon>Flavobacteriales</taxon>
        <taxon>Flavobacteriaceae</taxon>
        <taxon>Salegentibacter</taxon>
    </lineage>
</organism>
<proteinExistence type="predicted"/>
<dbReference type="CDD" id="cd03673">
    <property type="entry name" value="NUDIX_Ap6A_hydrolase"/>
    <property type="match status" value="1"/>
</dbReference>
<evidence type="ECO:0000313" key="3">
    <source>
        <dbReference type="EMBL" id="MFD1096675.1"/>
    </source>
</evidence>
<evidence type="ECO:0000259" key="2">
    <source>
        <dbReference type="PROSITE" id="PS51462"/>
    </source>
</evidence>
<dbReference type="SUPFAM" id="SSF55811">
    <property type="entry name" value="Nudix"/>
    <property type="match status" value="1"/>
</dbReference>
<sequence>MYKVFVNDIPIILSTQKDFGENYTTFPLKSVKLKRLIKRINKGTIMYVNLYHPDENKLLKLLFKKIKVVTAAGGLVYNEAGEILFIYRNKRWDLPKGKTEKDETIESSAVREVEEETGVEGLEVTHFLRKTYHIFKRKGKFRLKVTHWYEMKTSYEGELRPEITEGIEKAVWKNPEKTRKALTKSYANIKMLFPEKLLARKSEDWVA</sequence>
<dbReference type="PROSITE" id="PS51462">
    <property type="entry name" value="NUDIX"/>
    <property type="match status" value="1"/>
</dbReference>
<dbReference type="PRINTS" id="PR00502">
    <property type="entry name" value="NUDIXFAMILY"/>
</dbReference>
<dbReference type="GO" id="GO:0016787">
    <property type="term" value="F:hydrolase activity"/>
    <property type="evidence" value="ECO:0007669"/>
    <property type="project" value="UniProtKB-KW"/>
</dbReference>
<dbReference type="InterPro" id="IPR015797">
    <property type="entry name" value="NUDIX_hydrolase-like_dom_sf"/>
</dbReference>
<dbReference type="Gene3D" id="3.90.79.10">
    <property type="entry name" value="Nucleoside Triphosphate Pyrophosphohydrolase"/>
    <property type="match status" value="1"/>
</dbReference>
<dbReference type="Pfam" id="PF00293">
    <property type="entry name" value="NUDIX"/>
    <property type="match status" value="1"/>
</dbReference>
<evidence type="ECO:0000256" key="1">
    <source>
        <dbReference type="ARBA" id="ARBA00022801"/>
    </source>
</evidence>
<protein>
    <submittedName>
        <fullName evidence="3">NUDIX hydrolase</fullName>
        <ecNumber evidence="3">3.6.-.-</ecNumber>
    </submittedName>
</protein>
<name>A0ABW3NUL6_9FLAO</name>
<dbReference type="EC" id="3.6.-.-" evidence="3"/>
<dbReference type="Proteomes" id="UP001597131">
    <property type="component" value="Unassembled WGS sequence"/>
</dbReference>
<dbReference type="RefSeq" id="WP_380746530.1">
    <property type="nucleotide sequence ID" value="NZ_JBHTLI010000003.1"/>
</dbReference>
<dbReference type="PANTHER" id="PTHR43736">
    <property type="entry name" value="ADP-RIBOSE PYROPHOSPHATASE"/>
    <property type="match status" value="1"/>
</dbReference>
<keyword evidence="4" id="KW-1185">Reference proteome</keyword>
<reference evidence="4" key="1">
    <citation type="journal article" date="2019" name="Int. J. Syst. Evol. Microbiol.">
        <title>The Global Catalogue of Microorganisms (GCM) 10K type strain sequencing project: providing services to taxonomists for standard genome sequencing and annotation.</title>
        <authorList>
            <consortium name="The Broad Institute Genomics Platform"/>
            <consortium name="The Broad Institute Genome Sequencing Center for Infectious Disease"/>
            <person name="Wu L."/>
            <person name="Ma J."/>
        </authorList>
    </citation>
    <scope>NUCLEOTIDE SEQUENCE [LARGE SCALE GENOMIC DNA]</scope>
    <source>
        <strain evidence="4">CCUG 64793</strain>
    </source>
</reference>
<dbReference type="InterPro" id="IPR000086">
    <property type="entry name" value="NUDIX_hydrolase_dom"/>
</dbReference>